<dbReference type="InterPro" id="IPR013094">
    <property type="entry name" value="AB_hydrolase_3"/>
</dbReference>
<accession>A0AA39WRC0</accession>
<dbReference type="PANTHER" id="PTHR48081:SF31">
    <property type="entry name" value="STERYL ACETYL HYDROLASE MUG81-RELATED"/>
    <property type="match status" value="1"/>
</dbReference>
<dbReference type="InterPro" id="IPR029058">
    <property type="entry name" value="AB_hydrolase_fold"/>
</dbReference>
<reference evidence="3" key="1">
    <citation type="submission" date="2023-06" db="EMBL/GenBank/DDBJ databases">
        <title>Genome-scale phylogeny and comparative genomics of the fungal order Sordariales.</title>
        <authorList>
            <consortium name="Lawrence Berkeley National Laboratory"/>
            <person name="Hensen N."/>
            <person name="Bonometti L."/>
            <person name="Westerberg I."/>
            <person name="Brannstrom I.O."/>
            <person name="Guillou S."/>
            <person name="Cros-Aarteil S."/>
            <person name="Calhoun S."/>
            <person name="Haridas S."/>
            <person name="Kuo A."/>
            <person name="Mondo S."/>
            <person name="Pangilinan J."/>
            <person name="Riley R."/>
            <person name="Labutti K."/>
            <person name="Andreopoulos B."/>
            <person name="Lipzen A."/>
            <person name="Chen C."/>
            <person name="Yanf M."/>
            <person name="Daum C."/>
            <person name="Ng V."/>
            <person name="Clum A."/>
            <person name="Steindorff A."/>
            <person name="Ohm R."/>
            <person name="Martin F."/>
            <person name="Silar P."/>
            <person name="Natvig D."/>
            <person name="Lalanne C."/>
            <person name="Gautier V."/>
            <person name="Ament-Velasquez S.L."/>
            <person name="Kruys A."/>
            <person name="Hutchinson M.I."/>
            <person name="Powell A.J."/>
            <person name="Barry K."/>
            <person name="Miller A.N."/>
            <person name="Grigoriev I.V."/>
            <person name="Debuchy R."/>
            <person name="Gladieux P."/>
            <person name="Thoren M.H."/>
            <person name="Johannesson H."/>
        </authorList>
    </citation>
    <scope>NUCLEOTIDE SEQUENCE</scope>
    <source>
        <strain evidence="3">CBS 606.72</strain>
    </source>
</reference>
<dbReference type="Proteomes" id="UP001175000">
    <property type="component" value="Unassembled WGS sequence"/>
</dbReference>
<gene>
    <name evidence="3" type="ORF">B0T14DRAFT_546143</name>
</gene>
<evidence type="ECO:0000313" key="4">
    <source>
        <dbReference type="Proteomes" id="UP001175000"/>
    </source>
</evidence>
<evidence type="ECO:0000259" key="2">
    <source>
        <dbReference type="Pfam" id="PF07859"/>
    </source>
</evidence>
<organism evidence="3 4">
    <name type="scientific">Immersiella caudata</name>
    <dbReference type="NCBI Taxonomy" id="314043"/>
    <lineage>
        <taxon>Eukaryota</taxon>
        <taxon>Fungi</taxon>
        <taxon>Dikarya</taxon>
        <taxon>Ascomycota</taxon>
        <taxon>Pezizomycotina</taxon>
        <taxon>Sordariomycetes</taxon>
        <taxon>Sordariomycetidae</taxon>
        <taxon>Sordariales</taxon>
        <taxon>Lasiosphaeriaceae</taxon>
        <taxon>Immersiella</taxon>
    </lineage>
</organism>
<dbReference type="Gene3D" id="3.40.50.1820">
    <property type="entry name" value="alpha/beta hydrolase"/>
    <property type="match status" value="1"/>
</dbReference>
<feature type="domain" description="Alpha/beta hydrolase fold-3" evidence="2">
    <location>
        <begin position="134"/>
        <end position="369"/>
    </location>
</feature>
<sequence>MEQASDIMSYPKPTLSVREKASLALRLLFLAPITLPFNILRASLLASSHGLNPFRYFPTVGINRTILTVLTPRQAQAILPSCITSYKSFLSTIQKKQPSNNDFFPLVIDPIPNCTTGASLLWLGNRHTAKKVILLIHGGGYYLPFYAGHLEWGFHLLRTLSTPGGDPDVAVAMLDYSLAPASVYPTQLTEASLALKYLLSMKETAPGDLLIGGDSAGGNLTAQLMSHLVHAHPKVEKVELSEPLAGMFLVSPWVKGALGEIDGRSSWVENKRSDMLTLEILRGLEVMAFGGKSGWEEEKIQGKGWGLPLDGAEGWLKGVEGVVKSVYVQVGAMEVMRDQGVEFARQLEGENGELEVRLDVLAGQAHEFVVLESAAGEGGKATEGMDEWARLAFEM</sequence>
<evidence type="ECO:0000313" key="3">
    <source>
        <dbReference type="EMBL" id="KAK0620174.1"/>
    </source>
</evidence>
<dbReference type="SUPFAM" id="SSF53474">
    <property type="entry name" value="alpha/beta-Hydrolases"/>
    <property type="match status" value="1"/>
</dbReference>
<dbReference type="PANTHER" id="PTHR48081">
    <property type="entry name" value="AB HYDROLASE SUPERFAMILY PROTEIN C4A8.06C"/>
    <property type="match status" value="1"/>
</dbReference>
<dbReference type="EMBL" id="JAULSU010000004">
    <property type="protein sequence ID" value="KAK0620174.1"/>
    <property type="molecule type" value="Genomic_DNA"/>
</dbReference>
<evidence type="ECO:0000256" key="1">
    <source>
        <dbReference type="ARBA" id="ARBA00022801"/>
    </source>
</evidence>
<proteinExistence type="predicted"/>
<keyword evidence="4" id="KW-1185">Reference proteome</keyword>
<comment type="caution">
    <text evidence="3">The sequence shown here is derived from an EMBL/GenBank/DDBJ whole genome shotgun (WGS) entry which is preliminary data.</text>
</comment>
<protein>
    <submittedName>
        <fullName evidence="3">Alpha/Beta hydrolase protein</fullName>
    </submittedName>
</protein>
<name>A0AA39WRC0_9PEZI</name>
<dbReference type="Pfam" id="PF07859">
    <property type="entry name" value="Abhydrolase_3"/>
    <property type="match status" value="1"/>
</dbReference>
<keyword evidence="1 3" id="KW-0378">Hydrolase</keyword>
<dbReference type="InterPro" id="IPR050300">
    <property type="entry name" value="GDXG_lipolytic_enzyme"/>
</dbReference>
<dbReference type="GO" id="GO:0016787">
    <property type="term" value="F:hydrolase activity"/>
    <property type="evidence" value="ECO:0007669"/>
    <property type="project" value="UniProtKB-KW"/>
</dbReference>
<dbReference type="AlphaFoldDB" id="A0AA39WRC0"/>